<sequence>MTTLGGSSPNLDEAAANIAAKAAQEATAANDAQSNAAAFASKQVKMQLAEKAIQASKSVQAVLACKRALVEKLHTELRSAEALSTHLRTCLQHIEGHVQKVESGIKSSAAHLKRLSDVQEMLKHSFFADVTALGELAQADFNEKRQMLVAAKERSDRLQSQLDCVRRDHEQVKLAAYQAARAAVEARQKATSTADRSCHQMLLRRRRGNKIKQQTLSN</sequence>
<evidence type="ECO:0000313" key="3">
    <source>
        <dbReference type="Proteomes" id="UP001200034"/>
    </source>
</evidence>
<evidence type="ECO:0000313" key="2">
    <source>
        <dbReference type="EMBL" id="KAH8387994.1"/>
    </source>
</evidence>
<dbReference type="AlphaFoldDB" id="A0AAD4KBR8"/>
<name>A0AAD4KBR8_9MUSC</name>
<dbReference type="InterPro" id="IPR007999">
    <property type="entry name" value="DUF745"/>
</dbReference>
<dbReference type="EMBL" id="JAJJHW010000095">
    <property type="protein sequence ID" value="KAH8387994.1"/>
    <property type="molecule type" value="Genomic_DNA"/>
</dbReference>
<dbReference type="Proteomes" id="UP001200034">
    <property type="component" value="Unassembled WGS sequence"/>
</dbReference>
<dbReference type="PANTHER" id="PTHR37161">
    <property type="entry name" value="HDC10475"/>
    <property type="match status" value="1"/>
</dbReference>
<organism evidence="2 3">
    <name type="scientific">Drosophila rubida</name>
    <dbReference type="NCBI Taxonomy" id="30044"/>
    <lineage>
        <taxon>Eukaryota</taxon>
        <taxon>Metazoa</taxon>
        <taxon>Ecdysozoa</taxon>
        <taxon>Arthropoda</taxon>
        <taxon>Hexapoda</taxon>
        <taxon>Insecta</taxon>
        <taxon>Pterygota</taxon>
        <taxon>Neoptera</taxon>
        <taxon>Endopterygota</taxon>
        <taxon>Diptera</taxon>
        <taxon>Brachycera</taxon>
        <taxon>Muscomorpha</taxon>
        <taxon>Ephydroidea</taxon>
        <taxon>Drosophilidae</taxon>
        <taxon>Drosophila</taxon>
    </lineage>
</organism>
<accession>A0AAD4KBR8</accession>
<gene>
    <name evidence="2" type="ORF">KR093_010796</name>
</gene>
<proteinExistence type="predicted"/>
<reference evidence="2" key="1">
    <citation type="journal article" date="2021" name="Mol. Ecol. Resour.">
        <title>Phylogenomic analyses of the genus Drosophila reveals genomic signals of climate adaptation.</title>
        <authorList>
            <person name="Li F."/>
            <person name="Rane R.V."/>
            <person name="Luria V."/>
            <person name="Xiong Z."/>
            <person name="Chen J."/>
            <person name="Li Z."/>
            <person name="Catullo R.A."/>
            <person name="Griffin P.C."/>
            <person name="Schiffer M."/>
            <person name="Pearce S."/>
            <person name="Lee S.F."/>
            <person name="McElroy K."/>
            <person name="Stocker A."/>
            <person name="Shirriffs J."/>
            <person name="Cockerell F."/>
            <person name="Coppin C."/>
            <person name="Sgro C.M."/>
            <person name="Karger A."/>
            <person name="Cain J.W."/>
            <person name="Weber J.A."/>
            <person name="Santpere G."/>
            <person name="Kirschner M.W."/>
            <person name="Hoffmann A.A."/>
            <person name="Oakeshott J.G."/>
            <person name="Zhang G."/>
        </authorList>
    </citation>
    <scope>NUCLEOTIDE SEQUENCE</scope>
    <source>
        <strain evidence="2">BGI-SZ-2011g</strain>
    </source>
</reference>
<protein>
    <submittedName>
        <fullName evidence="2">Uncharacterized protein</fullName>
    </submittedName>
</protein>
<evidence type="ECO:0000256" key="1">
    <source>
        <dbReference type="SAM" id="Coils"/>
    </source>
</evidence>
<comment type="caution">
    <text evidence="2">The sequence shown here is derived from an EMBL/GenBank/DDBJ whole genome shotgun (WGS) entry which is preliminary data.</text>
</comment>
<dbReference type="PANTHER" id="PTHR37161:SF2">
    <property type="entry name" value="AT11648P-RELATED"/>
    <property type="match status" value="1"/>
</dbReference>
<dbReference type="Pfam" id="PF05335">
    <property type="entry name" value="DUF745"/>
    <property type="match status" value="1"/>
</dbReference>
<feature type="coiled-coil region" evidence="1">
    <location>
        <begin position="141"/>
        <end position="168"/>
    </location>
</feature>
<keyword evidence="1" id="KW-0175">Coiled coil</keyword>
<keyword evidence="3" id="KW-1185">Reference proteome</keyword>